<reference evidence="5" key="1">
    <citation type="submission" date="2016-11" db="EMBL/GenBank/DDBJ databases">
        <authorList>
            <person name="Guldener U."/>
        </authorList>
    </citation>
    <scope>NUCLEOTIDE SEQUENCE [LARGE SCALE GENOMIC DNA]</scope>
</reference>
<name>A0A1L0AZF0_9ASCO</name>
<protein>
    <submittedName>
        <fullName evidence="4">Uncharacterized protein</fullName>
    </submittedName>
</protein>
<dbReference type="AlphaFoldDB" id="A0A1L0AZF0"/>
<dbReference type="GO" id="GO:0005739">
    <property type="term" value="C:mitochondrion"/>
    <property type="evidence" value="ECO:0007669"/>
    <property type="project" value="TreeGrafter"/>
</dbReference>
<dbReference type="Pfam" id="PF01709">
    <property type="entry name" value="Transcrip_reg"/>
    <property type="match status" value="1"/>
</dbReference>
<accession>A0A1L0AZF0</accession>
<evidence type="ECO:0000313" key="4">
    <source>
        <dbReference type="EMBL" id="SGZ39514.1"/>
    </source>
</evidence>
<dbReference type="VEuPathDB" id="FungiDB:HGUI_01714"/>
<evidence type="ECO:0000313" key="5">
    <source>
        <dbReference type="Proteomes" id="UP000183365"/>
    </source>
</evidence>
<dbReference type="EMBL" id="FQNF01000025">
    <property type="protein sequence ID" value="SGZ39514.1"/>
    <property type="molecule type" value="Genomic_DNA"/>
</dbReference>
<dbReference type="PANTHER" id="PTHR12532:SF0">
    <property type="entry name" value="TRANSLATIONAL ACTIVATOR OF CYTOCHROME C OXIDASE 1"/>
    <property type="match status" value="1"/>
</dbReference>
<evidence type="ECO:0000256" key="1">
    <source>
        <dbReference type="ARBA" id="ARBA00008724"/>
    </source>
</evidence>
<gene>
    <name evidence="4" type="ORF">HGUI_01714</name>
</gene>
<feature type="domain" description="TACO1/YebC-like N-terminal" evidence="3">
    <location>
        <begin position="22"/>
        <end position="92"/>
    </location>
</feature>
<comment type="similarity">
    <text evidence="1">Belongs to the TACO1 family.</text>
</comment>
<dbReference type="PANTHER" id="PTHR12532">
    <property type="entry name" value="TRANSLATIONAL ACTIVATOR OF CYTOCHROME C OXIDASE 1"/>
    <property type="match status" value="1"/>
</dbReference>
<proteinExistence type="inferred from homology"/>
<evidence type="ECO:0000259" key="2">
    <source>
        <dbReference type="Pfam" id="PF01709"/>
    </source>
</evidence>
<organism evidence="4 5">
    <name type="scientific">Hanseniaspora guilliermondii</name>
    <dbReference type="NCBI Taxonomy" id="56406"/>
    <lineage>
        <taxon>Eukaryota</taxon>
        <taxon>Fungi</taxon>
        <taxon>Dikarya</taxon>
        <taxon>Ascomycota</taxon>
        <taxon>Saccharomycotina</taxon>
        <taxon>Saccharomycetes</taxon>
        <taxon>Saccharomycodales</taxon>
        <taxon>Saccharomycodaceae</taxon>
        <taxon>Hanseniaspora</taxon>
    </lineage>
</organism>
<dbReference type="InterPro" id="IPR029072">
    <property type="entry name" value="YebC-like"/>
</dbReference>
<dbReference type="InterPro" id="IPR049083">
    <property type="entry name" value="TACO1_YebC_N"/>
</dbReference>
<evidence type="ECO:0000259" key="3">
    <source>
        <dbReference type="Pfam" id="PF20772"/>
    </source>
</evidence>
<dbReference type="OrthoDB" id="2017544at2759"/>
<dbReference type="Gene3D" id="3.30.70.980">
    <property type="match status" value="2"/>
</dbReference>
<dbReference type="Pfam" id="PF20772">
    <property type="entry name" value="TACO1_YebC_N"/>
    <property type="match status" value="1"/>
</dbReference>
<feature type="domain" description="TACO1/YebC-like second and third" evidence="2">
    <location>
        <begin position="101"/>
        <end position="281"/>
    </location>
</feature>
<dbReference type="InterPro" id="IPR002876">
    <property type="entry name" value="Transcrip_reg_TACO1-like"/>
</dbReference>
<dbReference type="InterPro" id="IPR026564">
    <property type="entry name" value="Transcrip_reg_TACO1-like_dom3"/>
</dbReference>
<sequence>MFKQTNLLLLKSTPTFRAGHAKWQNIMHRKNAQDKIKGANSMKYVQQVTMAIKENNNDFNINSNSELKSVMERAAQANVPKKILLNVIEKFKSKDASKNEYKQCIFPVIGKNGVSVIYDIFTDSPLSVKTGIATAVKMLDGSVNTQALHFFDKRGEIMLNYIGKDLEEMDDGQSEDFLETFTMSLIENDVEFEDVEYAVNDNNAVALKVVCTDDTVHKSFNKLKDIQDALSCKVLNMDVIYNPTQIIQISENENKSLLKAARRCLKASEDIPDLKAMYVNFKVEDE</sequence>
<dbReference type="InterPro" id="IPR048300">
    <property type="entry name" value="TACO1_YebC-like_2nd/3rd_dom"/>
</dbReference>
<dbReference type="SUPFAM" id="SSF75625">
    <property type="entry name" value="YebC-like"/>
    <property type="match status" value="1"/>
</dbReference>
<dbReference type="Proteomes" id="UP000183365">
    <property type="component" value="Unassembled WGS sequence"/>
</dbReference>
<dbReference type="Gene3D" id="1.10.10.200">
    <property type="match status" value="1"/>
</dbReference>
<dbReference type="InterPro" id="IPR017856">
    <property type="entry name" value="Integrase-like_N"/>
</dbReference>
<keyword evidence="5" id="KW-1185">Reference proteome</keyword>